<dbReference type="OrthoDB" id="2126411at2759"/>
<evidence type="ECO:0000313" key="1">
    <source>
        <dbReference type="EMBL" id="RZC42507.1"/>
    </source>
</evidence>
<dbReference type="PANTHER" id="PTHR24274">
    <property type="entry name" value="CILIA- AND FLAGELLA-ASSOCIATED PROTEIN 161"/>
    <property type="match status" value="1"/>
</dbReference>
<reference evidence="1 2" key="1">
    <citation type="submission" date="2017-03" db="EMBL/GenBank/DDBJ databases">
        <title>Genome of the blue death feigning beetle - Asbolus verrucosus.</title>
        <authorList>
            <person name="Rider S.D."/>
        </authorList>
    </citation>
    <scope>NUCLEOTIDE SEQUENCE [LARGE SCALE GENOMIC DNA]</scope>
    <source>
        <strain evidence="1">Butters</strain>
        <tissue evidence="1">Head and leg muscle</tissue>
    </source>
</reference>
<dbReference type="PANTHER" id="PTHR24274:SF1">
    <property type="entry name" value="CILIA- AND FLAGELLA-ASSOCIATED PROTEIN 161"/>
    <property type="match status" value="1"/>
</dbReference>
<organism evidence="1 2">
    <name type="scientific">Asbolus verrucosus</name>
    <name type="common">Desert ironclad beetle</name>
    <dbReference type="NCBI Taxonomy" id="1661398"/>
    <lineage>
        <taxon>Eukaryota</taxon>
        <taxon>Metazoa</taxon>
        <taxon>Ecdysozoa</taxon>
        <taxon>Arthropoda</taxon>
        <taxon>Hexapoda</taxon>
        <taxon>Insecta</taxon>
        <taxon>Pterygota</taxon>
        <taxon>Neoptera</taxon>
        <taxon>Endopterygota</taxon>
        <taxon>Coleoptera</taxon>
        <taxon>Polyphaga</taxon>
        <taxon>Cucujiformia</taxon>
        <taxon>Tenebrionidae</taxon>
        <taxon>Pimeliinae</taxon>
        <taxon>Asbolus</taxon>
    </lineage>
</organism>
<gene>
    <name evidence="1" type="ORF">BDFB_011559</name>
</gene>
<dbReference type="Proteomes" id="UP000292052">
    <property type="component" value="Unassembled WGS sequence"/>
</dbReference>
<proteinExistence type="predicted"/>
<name>A0A482WCF3_ASBVE</name>
<dbReference type="Pfam" id="PF24569">
    <property type="entry name" value="CFAP161"/>
    <property type="match status" value="2"/>
</dbReference>
<dbReference type="AlphaFoldDB" id="A0A482WCF3"/>
<protein>
    <submittedName>
        <fullName evidence="1">Uncharacterized protein</fullName>
    </submittedName>
</protein>
<dbReference type="STRING" id="1661398.A0A482WCF3"/>
<dbReference type="EMBL" id="QDEB01007457">
    <property type="protein sequence ID" value="RZC42507.1"/>
    <property type="molecule type" value="Genomic_DNA"/>
</dbReference>
<accession>A0A482WCF3</accession>
<comment type="caution">
    <text evidence="1">The sequence shown here is derived from an EMBL/GenBank/DDBJ whole genome shotgun (WGS) entry which is preliminary data.</text>
</comment>
<dbReference type="GO" id="GO:0031514">
    <property type="term" value="C:motile cilium"/>
    <property type="evidence" value="ECO:0007669"/>
    <property type="project" value="TreeGrafter"/>
</dbReference>
<evidence type="ECO:0000313" key="2">
    <source>
        <dbReference type="Proteomes" id="UP000292052"/>
    </source>
</evidence>
<sequence>MFRNLLRPTILALESAYIRYNQNYQIKSYGITHTTPCGKESLQPLYVSGVISEKEIESTQHFTHGCVLAASPNRNSYVRNTFILTCCDEEKTGMVNYGEDVYIQIIESNGPPLYVQCENSTMDTFGRHLSLRLSQVPDIYCRFKIFHWKPQLRQETRGTFVLYNFHVIIQHTASGQNLATEFNNWIPTFFGPECMLSCHTFRDTRRMETSENLWKIVGVEKTDLDSVEMIMRKPDS</sequence>
<dbReference type="GO" id="GO:0060271">
    <property type="term" value="P:cilium assembly"/>
    <property type="evidence" value="ECO:0007669"/>
    <property type="project" value="TreeGrafter"/>
</dbReference>
<keyword evidence="2" id="KW-1185">Reference proteome</keyword>
<dbReference type="InterPro" id="IPR055325">
    <property type="entry name" value="CF161"/>
</dbReference>